<evidence type="ECO:0000313" key="9">
    <source>
        <dbReference type="EMBL" id="MBB4865363.1"/>
    </source>
</evidence>
<name>A0A7W7KN58_PSENT</name>
<dbReference type="Pfam" id="PF06429">
    <property type="entry name" value="Flg_bbr_C"/>
    <property type="match status" value="1"/>
</dbReference>
<dbReference type="RefSeq" id="WP_184592773.1">
    <property type="nucleotide sequence ID" value="NZ_JACHLI010000018.1"/>
</dbReference>
<dbReference type="InterPro" id="IPR001444">
    <property type="entry name" value="Flag_bb_rod_N"/>
</dbReference>
<evidence type="ECO:0000313" key="10">
    <source>
        <dbReference type="Proteomes" id="UP000566995"/>
    </source>
</evidence>
<dbReference type="PROSITE" id="PS00588">
    <property type="entry name" value="FLAGELLA_BB_ROD"/>
    <property type="match status" value="1"/>
</dbReference>
<gene>
    <name evidence="9" type="ORF">HNP46_004244</name>
</gene>
<evidence type="ECO:0000256" key="5">
    <source>
        <dbReference type="ARBA" id="ARBA00025933"/>
    </source>
</evidence>
<comment type="caution">
    <text evidence="9">The sequence shown here is derived from an EMBL/GenBank/DDBJ whole genome shotgun (WGS) entry which is preliminary data.</text>
</comment>
<evidence type="ECO:0000256" key="3">
    <source>
        <dbReference type="ARBA" id="ARBA00017941"/>
    </source>
</evidence>
<dbReference type="Proteomes" id="UP000566995">
    <property type="component" value="Unassembled WGS sequence"/>
</dbReference>
<keyword evidence="9" id="KW-0969">Cilium</keyword>
<dbReference type="NCBIfam" id="TIGR01395">
    <property type="entry name" value="FlgC"/>
    <property type="match status" value="1"/>
</dbReference>
<dbReference type="InterPro" id="IPR010930">
    <property type="entry name" value="Flg_bb/hook_C_dom"/>
</dbReference>
<evidence type="ECO:0000256" key="1">
    <source>
        <dbReference type="ARBA" id="ARBA00004117"/>
    </source>
</evidence>
<dbReference type="GO" id="GO:0071978">
    <property type="term" value="P:bacterial-type flagellum-dependent swarming motility"/>
    <property type="evidence" value="ECO:0007669"/>
    <property type="project" value="TreeGrafter"/>
</dbReference>
<protein>
    <recommendedName>
        <fullName evidence="3 6">Flagellar basal-body rod protein FlgC</fullName>
    </recommendedName>
</protein>
<keyword evidence="9" id="KW-0282">Flagellum</keyword>
<accession>A0A7W7KN58</accession>
<feature type="domain" description="Flagellar basal body rod protein N-terminal" evidence="7">
    <location>
        <begin position="8"/>
        <end position="36"/>
    </location>
</feature>
<dbReference type="InterPro" id="IPR019776">
    <property type="entry name" value="Flagellar_basal_body_rod_CS"/>
</dbReference>
<keyword evidence="9" id="KW-0966">Cell projection</keyword>
<sequence length="134" mass="14360">MPMFSIFDISGSALSAQSIRMNAAASNMANADSVSGPNGEAYRAKQVMFEAQGRGEGLGGVQATKLVEDTAPLHREYKPGHPLADKDGYIETSNVNPVNEMVNMMAASRSYQANLEIMGTAKQLMQKTLTMGEN</sequence>
<comment type="subunit">
    <text evidence="5 6">The basal body constitutes a major portion of the flagellar organelle and consists of four rings (L,P,S, and M) mounted on a central rod. The rod consists of about 26 subunits of FlgG in the distal portion, and FlgB, FlgC and FlgF are thought to build up the proximal portion of the rod with about 6 subunits each.</text>
</comment>
<evidence type="ECO:0000256" key="2">
    <source>
        <dbReference type="ARBA" id="ARBA00009677"/>
    </source>
</evidence>
<dbReference type="GO" id="GO:0030694">
    <property type="term" value="C:bacterial-type flagellum basal body, rod"/>
    <property type="evidence" value="ECO:0007669"/>
    <property type="project" value="UniProtKB-UniRule"/>
</dbReference>
<organism evidence="9 10">
    <name type="scientific">Pseudomonas nitroreducens</name>
    <dbReference type="NCBI Taxonomy" id="46680"/>
    <lineage>
        <taxon>Bacteria</taxon>
        <taxon>Pseudomonadati</taxon>
        <taxon>Pseudomonadota</taxon>
        <taxon>Gammaproteobacteria</taxon>
        <taxon>Pseudomonadales</taxon>
        <taxon>Pseudomonadaceae</taxon>
        <taxon>Pseudomonas</taxon>
    </lineage>
</organism>
<dbReference type="AlphaFoldDB" id="A0A7W7KN58"/>
<dbReference type="EMBL" id="JACHLI010000018">
    <property type="protein sequence ID" value="MBB4865363.1"/>
    <property type="molecule type" value="Genomic_DNA"/>
</dbReference>
<comment type="similarity">
    <text evidence="2">Belongs to the flagella basal body rod proteins family.</text>
</comment>
<evidence type="ECO:0000259" key="8">
    <source>
        <dbReference type="Pfam" id="PF06429"/>
    </source>
</evidence>
<dbReference type="PANTHER" id="PTHR30435">
    <property type="entry name" value="FLAGELLAR PROTEIN"/>
    <property type="match status" value="1"/>
</dbReference>
<proteinExistence type="inferred from homology"/>
<keyword evidence="4 6" id="KW-0975">Bacterial flagellum</keyword>
<dbReference type="InterPro" id="IPR006299">
    <property type="entry name" value="FlgC"/>
</dbReference>
<evidence type="ECO:0000259" key="7">
    <source>
        <dbReference type="Pfam" id="PF00460"/>
    </source>
</evidence>
<comment type="subcellular location">
    <subcellularLocation>
        <location evidence="1 6">Bacterial flagellum basal body</location>
    </subcellularLocation>
</comment>
<feature type="domain" description="Flagellar basal-body/hook protein C-terminal" evidence="8">
    <location>
        <begin position="87"/>
        <end position="131"/>
    </location>
</feature>
<reference evidence="9 10" key="1">
    <citation type="submission" date="2020-08" db="EMBL/GenBank/DDBJ databases">
        <title>Functional genomics of gut bacteria from endangered species of beetles.</title>
        <authorList>
            <person name="Carlos-Shanley C."/>
        </authorList>
    </citation>
    <scope>NUCLEOTIDE SEQUENCE [LARGE SCALE GENOMIC DNA]</scope>
    <source>
        <strain evidence="9 10">S00179</strain>
    </source>
</reference>
<dbReference type="PANTHER" id="PTHR30435:SF2">
    <property type="entry name" value="FLAGELLAR BASAL-BODY ROD PROTEIN FLGC"/>
    <property type="match status" value="1"/>
</dbReference>
<dbReference type="Pfam" id="PF00460">
    <property type="entry name" value="Flg_bb_rod"/>
    <property type="match status" value="1"/>
</dbReference>
<evidence type="ECO:0000256" key="6">
    <source>
        <dbReference type="RuleBase" id="RU362062"/>
    </source>
</evidence>
<evidence type="ECO:0000256" key="4">
    <source>
        <dbReference type="ARBA" id="ARBA00023143"/>
    </source>
</evidence>